<gene>
    <name evidence="5" type="ORF">CSCA_3881</name>
</gene>
<dbReference type="SUPFAM" id="SSF52172">
    <property type="entry name" value="CheY-like"/>
    <property type="match status" value="1"/>
</dbReference>
<evidence type="ECO:0000259" key="4">
    <source>
        <dbReference type="PROSITE" id="PS50110"/>
    </source>
</evidence>
<feature type="modified residue" description="4-aspartylphosphate" evidence="3">
    <location>
        <position position="54"/>
    </location>
</feature>
<dbReference type="STRING" id="1548.CSCA_3881"/>
<sequence>MLSVLIVEDDHIQRKNLVKMIYEADKNLDIYEAESMEEALNMSKENYINFFYIDIFLKDSSGLDLALELRKMEIYKFTWIIFITTHVKYMLQAFKEIHCYDYIIKPYRKEEIIETTRFLISGRYKYNIKEDKNRYAVFVLQNSISVKLNIDEIFFIEVNLRKVTLHTKKGKYQPKKMSLSKALVIINADNILQSHKSFAVNVKLINKMESISPKLWKISFVNYEENALLSYKFKDAVTEVLKKNI</sequence>
<dbReference type="InterPro" id="IPR001789">
    <property type="entry name" value="Sig_transdc_resp-reg_receiver"/>
</dbReference>
<organism evidence="5 6">
    <name type="scientific">Clostridium scatologenes</name>
    <dbReference type="NCBI Taxonomy" id="1548"/>
    <lineage>
        <taxon>Bacteria</taxon>
        <taxon>Bacillati</taxon>
        <taxon>Bacillota</taxon>
        <taxon>Clostridia</taxon>
        <taxon>Eubacteriales</taxon>
        <taxon>Clostridiaceae</taxon>
        <taxon>Clostridium</taxon>
    </lineage>
</organism>
<protein>
    <recommendedName>
        <fullName evidence="1">Stage 0 sporulation protein A homolog</fullName>
    </recommendedName>
</protein>
<evidence type="ECO:0000313" key="5">
    <source>
        <dbReference type="EMBL" id="AKA71006.1"/>
    </source>
</evidence>
<dbReference type="InterPro" id="IPR046947">
    <property type="entry name" value="LytR-like"/>
</dbReference>
<dbReference type="Pfam" id="PF00072">
    <property type="entry name" value="Response_reg"/>
    <property type="match status" value="1"/>
</dbReference>
<feature type="domain" description="Response regulatory" evidence="4">
    <location>
        <begin position="3"/>
        <end position="120"/>
    </location>
</feature>
<reference evidence="5 6" key="1">
    <citation type="journal article" date="2015" name="J. Biotechnol.">
        <title>Complete genome sequence of a malodorant-producing acetogen, Clostridium scatologenes ATCC 25775(T).</title>
        <authorList>
            <person name="Zhu Z."/>
            <person name="Guo T."/>
            <person name="Zheng H."/>
            <person name="Song T."/>
            <person name="Ouyang P."/>
            <person name="Xie J."/>
        </authorList>
    </citation>
    <scope>NUCLEOTIDE SEQUENCE [LARGE SCALE GENOMIC DNA]</scope>
    <source>
        <strain evidence="5 6">ATCC 25775</strain>
    </source>
</reference>
<dbReference type="GO" id="GO:0000156">
    <property type="term" value="F:phosphorelay response regulator activity"/>
    <property type="evidence" value="ECO:0007669"/>
    <property type="project" value="InterPro"/>
</dbReference>
<proteinExistence type="predicted"/>
<evidence type="ECO:0000256" key="2">
    <source>
        <dbReference type="ARBA" id="ARBA00024867"/>
    </source>
</evidence>
<dbReference type="EMBL" id="CP009933">
    <property type="protein sequence ID" value="AKA71006.1"/>
    <property type="molecule type" value="Genomic_DNA"/>
</dbReference>
<evidence type="ECO:0000256" key="3">
    <source>
        <dbReference type="PROSITE-ProRule" id="PRU00169"/>
    </source>
</evidence>
<dbReference type="Gene3D" id="3.40.50.2300">
    <property type="match status" value="1"/>
</dbReference>
<dbReference type="PROSITE" id="PS50110">
    <property type="entry name" value="RESPONSE_REGULATORY"/>
    <property type="match status" value="1"/>
</dbReference>
<dbReference type="PANTHER" id="PTHR37299:SF1">
    <property type="entry name" value="STAGE 0 SPORULATION PROTEIN A HOMOLOG"/>
    <property type="match status" value="1"/>
</dbReference>
<evidence type="ECO:0000256" key="1">
    <source>
        <dbReference type="ARBA" id="ARBA00018672"/>
    </source>
</evidence>
<name>A0A0E3GRW0_CLOSL</name>
<dbReference type="SMART" id="SM00850">
    <property type="entry name" value="LytTR"/>
    <property type="match status" value="1"/>
</dbReference>
<dbReference type="SMART" id="SM00448">
    <property type="entry name" value="REC"/>
    <property type="match status" value="1"/>
</dbReference>
<dbReference type="Proteomes" id="UP000033115">
    <property type="component" value="Chromosome"/>
</dbReference>
<dbReference type="Gene3D" id="2.40.50.1020">
    <property type="entry name" value="LytTr DNA-binding domain"/>
    <property type="match status" value="1"/>
</dbReference>
<dbReference type="HOGENOM" id="CLU_000445_14_1_9"/>
<dbReference type="AlphaFoldDB" id="A0A0E3GRW0"/>
<dbReference type="Pfam" id="PF04397">
    <property type="entry name" value="LytTR"/>
    <property type="match status" value="1"/>
</dbReference>
<dbReference type="PANTHER" id="PTHR37299">
    <property type="entry name" value="TRANSCRIPTIONAL REGULATOR-RELATED"/>
    <property type="match status" value="1"/>
</dbReference>
<dbReference type="KEGG" id="csq:CSCA_3881"/>
<evidence type="ECO:0000313" key="6">
    <source>
        <dbReference type="Proteomes" id="UP000033115"/>
    </source>
</evidence>
<dbReference type="RefSeq" id="WP_029159181.1">
    <property type="nucleotide sequence ID" value="NZ_CP009933.1"/>
</dbReference>
<dbReference type="GO" id="GO:0003677">
    <property type="term" value="F:DNA binding"/>
    <property type="evidence" value="ECO:0007669"/>
    <property type="project" value="InterPro"/>
</dbReference>
<comment type="function">
    <text evidence="2">May play the central regulatory role in sporulation. It may be an element of the effector pathway responsible for the activation of sporulation genes in response to nutritional stress. Spo0A may act in concert with spo0H (a sigma factor) to control the expression of some genes that are critical to the sporulation process.</text>
</comment>
<accession>A0A0E3GRW0</accession>
<dbReference type="InterPro" id="IPR011006">
    <property type="entry name" value="CheY-like_superfamily"/>
</dbReference>
<dbReference type="InterPro" id="IPR007492">
    <property type="entry name" value="LytTR_DNA-bd_dom"/>
</dbReference>
<keyword evidence="3" id="KW-0597">Phosphoprotein</keyword>
<keyword evidence="6" id="KW-1185">Reference proteome</keyword>